<dbReference type="EMBL" id="JBHSFV010000013">
    <property type="protein sequence ID" value="MFC4635954.1"/>
    <property type="molecule type" value="Genomic_DNA"/>
</dbReference>
<dbReference type="Proteomes" id="UP001596043">
    <property type="component" value="Unassembled WGS sequence"/>
</dbReference>
<feature type="transmembrane region" description="Helical" evidence="1">
    <location>
        <begin position="70"/>
        <end position="90"/>
    </location>
</feature>
<dbReference type="InterPro" id="IPR009793">
    <property type="entry name" value="DUF1361"/>
</dbReference>
<sequence length="220" mass="26146">MKTHIILKLNELSSLFVGFVLCATLLTMRIKVTESFHYLFLVWNLFLAFIPYGITFILGSQEKWQRSWWMLTPIIGLWLLFLPNTPYLISDLQHLQYAPREMVWYDAMLLFVFAIYSLHIMTLTVQEMRGILSKKIPVKWLPIVIASVFILCGFGIYLGRFLRWNSWDILQNPMTLFEDIMMRIRHPYTYAKTWVVTFGYAGITSFFYMWYMSLVKSKNS</sequence>
<evidence type="ECO:0000256" key="1">
    <source>
        <dbReference type="SAM" id="Phobius"/>
    </source>
</evidence>
<keyword evidence="3" id="KW-1185">Reference proteome</keyword>
<keyword evidence="1" id="KW-0812">Transmembrane</keyword>
<protein>
    <submittedName>
        <fullName evidence="2">DUF1361 domain-containing protein</fullName>
    </submittedName>
</protein>
<accession>A0ABV9I0W5</accession>
<evidence type="ECO:0000313" key="3">
    <source>
        <dbReference type="Proteomes" id="UP001596043"/>
    </source>
</evidence>
<feature type="transmembrane region" description="Helical" evidence="1">
    <location>
        <begin position="36"/>
        <end position="58"/>
    </location>
</feature>
<proteinExistence type="predicted"/>
<keyword evidence="1" id="KW-0472">Membrane</keyword>
<dbReference type="Pfam" id="PF07099">
    <property type="entry name" value="DUF1361"/>
    <property type="match status" value="1"/>
</dbReference>
<name>A0ABV9I0W5_9FLAO</name>
<feature type="transmembrane region" description="Helical" evidence="1">
    <location>
        <begin position="102"/>
        <end position="125"/>
    </location>
</feature>
<gene>
    <name evidence="2" type="ORF">ACFO3O_18730</name>
</gene>
<feature type="transmembrane region" description="Helical" evidence="1">
    <location>
        <begin position="191"/>
        <end position="211"/>
    </location>
</feature>
<organism evidence="2 3">
    <name type="scientific">Dokdonia ponticola</name>
    <dbReference type="NCBI Taxonomy" id="2041041"/>
    <lineage>
        <taxon>Bacteria</taxon>
        <taxon>Pseudomonadati</taxon>
        <taxon>Bacteroidota</taxon>
        <taxon>Flavobacteriia</taxon>
        <taxon>Flavobacteriales</taxon>
        <taxon>Flavobacteriaceae</taxon>
        <taxon>Dokdonia</taxon>
    </lineage>
</organism>
<evidence type="ECO:0000313" key="2">
    <source>
        <dbReference type="EMBL" id="MFC4635954.1"/>
    </source>
</evidence>
<comment type="caution">
    <text evidence="2">The sequence shown here is derived from an EMBL/GenBank/DDBJ whole genome shotgun (WGS) entry which is preliminary data.</text>
</comment>
<keyword evidence="1" id="KW-1133">Transmembrane helix</keyword>
<dbReference type="RefSeq" id="WP_379981682.1">
    <property type="nucleotide sequence ID" value="NZ_JBHSFV010000013.1"/>
</dbReference>
<reference evidence="3" key="1">
    <citation type="journal article" date="2019" name="Int. J. Syst. Evol. Microbiol.">
        <title>The Global Catalogue of Microorganisms (GCM) 10K type strain sequencing project: providing services to taxonomists for standard genome sequencing and annotation.</title>
        <authorList>
            <consortium name="The Broad Institute Genomics Platform"/>
            <consortium name="The Broad Institute Genome Sequencing Center for Infectious Disease"/>
            <person name="Wu L."/>
            <person name="Ma J."/>
        </authorList>
    </citation>
    <scope>NUCLEOTIDE SEQUENCE [LARGE SCALE GENOMIC DNA]</scope>
    <source>
        <strain evidence="3">YJ-61-S</strain>
    </source>
</reference>
<feature type="transmembrane region" description="Helical" evidence="1">
    <location>
        <begin position="137"/>
        <end position="158"/>
    </location>
</feature>